<dbReference type="AlphaFoldDB" id="A0AA86SJ73"/>
<keyword evidence="3" id="KW-1185">Reference proteome</keyword>
<organism evidence="2 3">
    <name type="scientific">Sphenostylis stenocarpa</name>
    <dbReference type="NCBI Taxonomy" id="92480"/>
    <lineage>
        <taxon>Eukaryota</taxon>
        <taxon>Viridiplantae</taxon>
        <taxon>Streptophyta</taxon>
        <taxon>Embryophyta</taxon>
        <taxon>Tracheophyta</taxon>
        <taxon>Spermatophyta</taxon>
        <taxon>Magnoliopsida</taxon>
        <taxon>eudicotyledons</taxon>
        <taxon>Gunneridae</taxon>
        <taxon>Pentapetalae</taxon>
        <taxon>rosids</taxon>
        <taxon>fabids</taxon>
        <taxon>Fabales</taxon>
        <taxon>Fabaceae</taxon>
        <taxon>Papilionoideae</taxon>
        <taxon>50 kb inversion clade</taxon>
        <taxon>NPAAA clade</taxon>
        <taxon>indigoferoid/millettioid clade</taxon>
        <taxon>Phaseoleae</taxon>
        <taxon>Sphenostylis</taxon>
    </lineage>
</organism>
<dbReference type="EMBL" id="OY731400">
    <property type="protein sequence ID" value="CAJ1941932.1"/>
    <property type="molecule type" value="Genomic_DNA"/>
</dbReference>
<evidence type="ECO:0000256" key="1">
    <source>
        <dbReference type="SAM" id="MobiDB-lite"/>
    </source>
</evidence>
<feature type="region of interest" description="Disordered" evidence="1">
    <location>
        <begin position="1"/>
        <end position="27"/>
    </location>
</feature>
<protein>
    <submittedName>
        <fullName evidence="2">Uncharacterized protein</fullName>
    </submittedName>
</protein>
<reference evidence="2" key="1">
    <citation type="submission" date="2023-10" db="EMBL/GenBank/DDBJ databases">
        <authorList>
            <person name="Domelevo Entfellner J.-B."/>
        </authorList>
    </citation>
    <scope>NUCLEOTIDE SEQUENCE</scope>
</reference>
<gene>
    <name evidence="2" type="ORF">AYBTSS11_LOCUS10558</name>
</gene>
<sequence>MQEIDKEAKERSREMGKDSSRSVQKRAVRMNAVTCKSDWAQINEQKSRMQAKEDNAKTIKLNDRIELGFTSVNHAQN</sequence>
<feature type="compositionally biased region" description="Basic and acidic residues" evidence="1">
    <location>
        <begin position="1"/>
        <end position="20"/>
    </location>
</feature>
<dbReference type="Gramene" id="rna-AYBTSS11_LOCUS10558">
    <property type="protein sequence ID" value="CAJ1941932.1"/>
    <property type="gene ID" value="gene-AYBTSS11_LOCUS10558"/>
</dbReference>
<accession>A0AA86SJ73</accession>
<proteinExistence type="predicted"/>
<name>A0AA86SJ73_9FABA</name>
<evidence type="ECO:0000313" key="2">
    <source>
        <dbReference type="EMBL" id="CAJ1941932.1"/>
    </source>
</evidence>
<evidence type="ECO:0000313" key="3">
    <source>
        <dbReference type="Proteomes" id="UP001189624"/>
    </source>
</evidence>
<dbReference type="Proteomes" id="UP001189624">
    <property type="component" value="Chromosome 3"/>
</dbReference>